<sequence>MNCSVSILDCDVHYSELFSLFENAQDYFNNSHEAVFHDLFNNVGQLPTKIVRLKASKVQLEQRYLVKLRSIRERLRETSMRYELCREQCEHQRKSLIDLENKVTDEKNEYKDLEKEFVSLCKDCTQLELEWLHMLSDVADNTIKRLASKISMELNEMTLPEHLVDRTLNLMDGTHMQ</sequence>
<proteinExistence type="predicted"/>
<feature type="coiled-coil region" evidence="1">
    <location>
        <begin position="89"/>
        <end position="130"/>
    </location>
</feature>
<dbReference type="Proteomes" id="UP000053766">
    <property type="component" value="Unassembled WGS sequence"/>
</dbReference>
<gene>
    <name evidence="2" type="ORF">DICVIV_03051</name>
</gene>
<keyword evidence="3" id="KW-1185">Reference proteome</keyword>
<name>A0A0D8Y3Q3_DICVI</name>
<evidence type="ECO:0000313" key="2">
    <source>
        <dbReference type="EMBL" id="KJH50802.1"/>
    </source>
</evidence>
<reference evidence="3" key="2">
    <citation type="journal article" date="2016" name="Sci. Rep.">
        <title>Dictyocaulus viviparus genome, variome and transcriptome elucidate lungworm biology and support future intervention.</title>
        <authorList>
            <person name="McNulty S.N."/>
            <person name="Strube C."/>
            <person name="Rosa B.A."/>
            <person name="Martin J.C."/>
            <person name="Tyagi R."/>
            <person name="Choi Y.J."/>
            <person name="Wang Q."/>
            <person name="Hallsworth Pepin K."/>
            <person name="Zhang X."/>
            <person name="Ozersky P."/>
            <person name="Wilson R.K."/>
            <person name="Sternberg P.W."/>
            <person name="Gasser R.B."/>
            <person name="Mitreva M."/>
        </authorList>
    </citation>
    <scope>NUCLEOTIDE SEQUENCE [LARGE SCALE GENOMIC DNA]</scope>
    <source>
        <strain evidence="3">HannoverDv2000</strain>
    </source>
</reference>
<dbReference type="AlphaFoldDB" id="A0A0D8Y3Q3"/>
<dbReference type="OrthoDB" id="5876128at2759"/>
<protein>
    <submittedName>
        <fullName evidence="2">Uncharacterized protein</fullName>
    </submittedName>
</protein>
<organism evidence="2 3">
    <name type="scientific">Dictyocaulus viviparus</name>
    <name type="common">Bovine lungworm</name>
    <dbReference type="NCBI Taxonomy" id="29172"/>
    <lineage>
        <taxon>Eukaryota</taxon>
        <taxon>Metazoa</taxon>
        <taxon>Ecdysozoa</taxon>
        <taxon>Nematoda</taxon>
        <taxon>Chromadorea</taxon>
        <taxon>Rhabditida</taxon>
        <taxon>Rhabditina</taxon>
        <taxon>Rhabditomorpha</taxon>
        <taxon>Strongyloidea</taxon>
        <taxon>Metastrongylidae</taxon>
        <taxon>Dictyocaulus</taxon>
    </lineage>
</organism>
<evidence type="ECO:0000256" key="1">
    <source>
        <dbReference type="SAM" id="Coils"/>
    </source>
</evidence>
<keyword evidence="1" id="KW-0175">Coiled coil</keyword>
<reference evidence="2 3" key="1">
    <citation type="submission" date="2013-11" db="EMBL/GenBank/DDBJ databases">
        <title>Draft genome of the bovine lungworm Dictyocaulus viviparus.</title>
        <authorList>
            <person name="Mitreva M."/>
        </authorList>
    </citation>
    <scope>NUCLEOTIDE SEQUENCE [LARGE SCALE GENOMIC DNA]</scope>
    <source>
        <strain evidence="2 3">HannoverDv2000</strain>
    </source>
</reference>
<dbReference type="EMBL" id="KN716197">
    <property type="protein sequence ID" value="KJH50802.1"/>
    <property type="molecule type" value="Genomic_DNA"/>
</dbReference>
<accession>A0A0D8Y3Q3</accession>
<dbReference type="Gene3D" id="1.20.5.170">
    <property type="match status" value="1"/>
</dbReference>
<evidence type="ECO:0000313" key="3">
    <source>
        <dbReference type="Proteomes" id="UP000053766"/>
    </source>
</evidence>